<evidence type="ECO:0000313" key="6">
    <source>
        <dbReference type="EMBL" id="CAG9792459.1"/>
    </source>
</evidence>
<dbReference type="InterPro" id="IPR036186">
    <property type="entry name" value="Serpin_sf"/>
</dbReference>
<evidence type="ECO:0000256" key="2">
    <source>
        <dbReference type="ARBA" id="ARBA00022900"/>
    </source>
</evidence>
<keyword evidence="4" id="KW-0732">Signal</keyword>
<feature type="signal peptide" evidence="4">
    <location>
        <begin position="1"/>
        <end position="16"/>
    </location>
</feature>
<accession>A0A9N9R8I8</accession>
<evidence type="ECO:0000256" key="4">
    <source>
        <dbReference type="SAM" id="SignalP"/>
    </source>
</evidence>
<dbReference type="SUPFAM" id="SSF56574">
    <property type="entry name" value="Serpins"/>
    <property type="match status" value="1"/>
</dbReference>
<dbReference type="OrthoDB" id="9440847at2759"/>
<dbReference type="PANTHER" id="PTHR11461:SF367">
    <property type="entry name" value="GH21475P-RELATED"/>
    <property type="match status" value="1"/>
</dbReference>
<dbReference type="Proteomes" id="UP001153714">
    <property type="component" value="Chromosome 4"/>
</dbReference>
<gene>
    <name evidence="6" type="ORF">DIATSA_LOCUS9986</name>
</gene>
<dbReference type="Gene3D" id="3.30.497.10">
    <property type="entry name" value="Antithrombin, subunit I, domain 2"/>
    <property type="match status" value="1"/>
</dbReference>
<evidence type="ECO:0000313" key="7">
    <source>
        <dbReference type="Proteomes" id="UP001153714"/>
    </source>
</evidence>
<name>A0A9N9R8I8_9NEOP</name>
<evidence type="ECO:0000256" key="3">
    <source>
        <dbReference type="RuleBase" id="RU000411"/>
    </source>
</evidence>
<reference evidence="6" key="1">
    <citation type="submission" date="2021-12" db="EMBL/GenBank/DDBJ databases">
        <authorList>
            <person name="King R."/>
        </authorList>
    </citation>
    <scope>NUCLEOTIDE SEQUENCE</scope>
</reference>
<proteinExistence type="inferred from homology"/>
<dbReference type="InterPro" id="IPR000215">
    <property type="entry name" value="Serpin_fam"/>
</dbReference>
<sequence>MWKVVTYLIFATATHAAPAVNDFANVNQFALQLLENTYAFQENFNTKNVVLSPLSVWSIFSLLAEGSSGDTFFELMNGLRLPRDLRKTQSLHMALNSLLNSGNQDVILKGQSAMFTDCSLEVHPEFCQAATSYNTDIYSVDPSNTTKLANDINYYVCLATDGLITNAVTSEALENLRMVLVDALYFKATWTYQFDPLQTKQGAFYDSLGKHVGTVNLMYQKAPHNLAYPPQIEAQVLEMTYGKSSQFSMLILLPANGVPVKKLLNNLATNSLDWMDELRESGGGTDIDVLIPRFKISTQQDLITPLQYSGIHSIFDAMKAQLPGVSDTPLYVTKTIQSVELEVTEEGTTAAASTVVGLENRILGQRFEANRMLNLS</sequence>
<protein>
    <recommendedName>
        <fullName evidence="5">Serpin domain-containing protein</fullName>
    </recommendedName>
</protein>
<dbReference type="InterPro" id="IPR023796">
    <property type="entry name" value="Serpin_dom"/>
</dbReference>
<dbReference type="PANTHER" id="PTHR11461">
    <property type="entry name" value="SERINE PROTEASE INHIBITOR, SERPIN"/>
    <property type="match status" value="1"/>
</dbReference>
<feature type="domain" description="Serpin" evidence="5">
    <location>
        <begin position="34"/>
        <end position="374"/>
    </location>
</feature>
<dbReference type="InterPro" id="IPR042185">
    <property type="entry name" value="Serpin_sf_2"/>
</dbReference>
<dbReference type="EMBL" id="OU893335">
    <property type="protein sequence ID" value="CAG9792459.1"/>
    <property type="molecule type" value="Genomic_DNA"/>
</dbReference>
<dbReference type="Gene3D" id="2.30.39.10">
    <property type="entry name" value="Alpha-1-antitrypsin, domain 1"/>
    <property type="match status" value="1"/>
</dbReference>
<dbReference type="AlphaFoldDB" id="A0A9N9R8I8"/>
<dbReference type="GO" id="GO:0004867">
    <property type="term" value="F:serine-type endopeptidase inhibitor activity"/>
    <property type="evidence" value="ECO:0007669"/>
    <property type="project" value="UniProtKB-KW"/>
</dbReference>
<keyword evidence="7" id="KW-1185">Reference proteome</keyword>
<dbReference type="Pfam" id="PF00079">
    <property type="entry name" value="Serpin"/>
    <property type="match status" value="1"/>
</dbReference>
<dbReference type="GO" id="GO:0005615">
    <property type="term" value="C:extracellular space"/>
    <property type="evidence" value="ECO:0007669"/>
    <property type="project" value="InterPro"/>
</dbReference>
<comment type="similarity">
    <text evidence="3">Belongs to the serpin family.</text>
</comment>
<dbReference type="InterPro" id="IPR042178">
    <property type="entry name" value="Serpin_sf_1"/>
</dbReference>
<evidence type="ECO:0000256" key="1">
    <source>
        <dbReference type="ARBA" id="ARBA00022690"/>
    </source>
</evidence>
<keyword evidence="1" id="KW-0646">Protease inhibitor</keyword>
<evidence type="ECO:0000259" key="5">
    <source>
        <dbReference type="SMART" id="SM00093"/>
    </source>
</evidence>
<dbReference type="CDD" id="cd19598">
    <property type="entry name" value="serpin77Ba-like_insects"/>
    <property type="match status" value="1"/>
</dbReference>
<dbReference type="SMART" id="SM00093">
    <property type="entry name" value="SERPIN"/>
    <property type="match status" value="1"/>
</dbReference>
<organism evidence="6 7">
    <name type="scientific">Diatraea saccharalis</name>
    <name type="common">sugarcane borer</name>
    <dbReference type="NCBI Taxonomy" id="40085"/>
    <lineage>
        <taxon>Eukaryota</taxon>
        <taxon>Metazoa</taxon>
        <taxon>Ecdysozoa</taxon>
        <taxon>Arthropoda</taxon>
        <taxon>Hexapoda</taxon>
        <taxon>Insecta</taxon>
        <taxon>Pterygota</taxon>
        <taxon>Neoptera</taxon>
        <taxon>Endopterygota</taxon>
        <taxon>Lepidoptera</taxon>
        <taxon>Glossata</taxon>
        <taxon>Ditrysia</taxon>
        <taxon>Pyraloidea</taxon>
        <taxon>Crambidae</taxon>
        <taxon>Crambinae</taxon>
        <taxon>Diatraea</taxon>
    </lineage>
</organism>
<keyword evidence="2" id="KW-0722">Serine protease inhibitor</keyword>
<feature type="chain" id="PRO_5040192368" description="Serpin domain-containing protein" evidence="4">
    <location>
        <begin position="17"/>
        <end position="376"/>
    </location>
</feature>
<reference evidence="6" key="2">
    <citation type="submission" date="2022-10" db="EMBL/GenBank/DDBJ databases">
        <authorList>
            <consortium name="ENA_rothamsted_submissions"/>
            <consortium name="culmorum"/>
            <person name="King R."/>
        </authorList>
    </citation>
    <scope>NUCLEOTIDE SEQUENCE</scope>
</reference>